<keyword evidence="3" id="KW-1185">Reference proteome</keyword>
<dbReference type="RefSeq" id="WP_142531848.1">
    <property type="nucleotide sequence ID" value="NZ_FXTB01000001.1"/>
</dbReference>
<dbReference type="AlphaFoldDB" id="A0A521AXC3"/>
<dbReference type="Proteomes" id="UP000319040">
    <property type="component" value="Unassembled WGS sequence"/>
</dbReference>
<gene>
    <name evidence="2" type="ORF">SAMN06265379_101474</name>
</gene>
<feature type="transmembrane region" description="Helical" evidence="1">
    <location>
        <begin position="104"/>
        <end position="124"/>
    </location>
</feature>
<keyword evidence="1" id="KW-0812">Transmembrane</keyword>
<feature type="transmembrane region" description="Helical" evidence="1">
    <location>
        <begin position="73"/>
        <end position="92"/>
    </location>
</feature>
<evidence type="ECO:0000256" key="1">
    <source>
        <dbReference type="SAM" id="Phobius"/>
    </source>
</evidence>
<keyword evidence="1" id="KW-1133">Transmembrane helix</keyword>
<feature type="transmembrane region" description="Helical" evidence="1">
    <location>
        <begin position="44"/>
        <end position="64"/>
    </location>
</feature>
<evidence type="ECO:0000313" key="2">
    <source>
        <dbReference type="EMBL" id="SMO39180.1"/>
    </source>
</evidence>
<dbReference type="EMBL" id="FXTB01000001">
    <property type="protein sequence ID" value="SMO39180.1"/>
    <property type="molecule type" value="Genomic_DNA"/>
</dbReference>
<evidence type="ECO:0000313" key="3">
    <source>
        <dbReference type="Proteomes" id="UP000319040"/>
    </source>
</evidence>
<proteinExistence type="predicted"/>
<keyword evidence="1" id="KW-0472">Membrane</keyword>
<accession>A0A521AXC3</accession>
<protein>
    <submittedName>
        <fullName evidence="2">Uncharacterized protein</fullName>
    </submittedName>
</protein>
<organism evidence="2 3">
    <name type="scientific">Saccharicrinis carchari</name>
    <dbReference type="NCBI Taxonomy" id="1168039"/>
    <lineage>
        <taxon>Bacteria</taxon>
        <taxon>Pseudomonadati</taxon>
        <taxon>Bacteroidota</taxon>
        <taxon>Bacteroidia</taxon>
        <taxon>Marinilabiliales</taxon>
        <taxon>Marinilabiliaceae</taxon>
        <taxon>Saccharicrinis</taxon>
    </lineage>
</organism>
<name>A0A521AXC3_SACCC</name>
<sequence>MKKIILYSSVTVLAIFGLLTLFLSTSIILDLFGIREMKGNFVPFVVWANFISSILYLSSAYGFVKQEKWTAKVLGASAVILMVAYAGLFAHIKSGGLYEVKTVGAMAFRIGVTLMFTAVAFFTINRRRK</sequence>
<feature type="transmembrane region" description="Helical" evidence="1">
    <location>
        <begin position="12"/>
        <end position="32"/>
    </location>
</feature>
<dbReference type="OrthoDB" id="1122739at2"/>
<reference evidence="2 3" key="1">
    <citation type="submission" date="2017-05" db="EMBL/GenBank/DDBJ databases">
        <authorList>
            <person name="Varghese N."/>
            <person name="Submissions S."/>
        </authorList>
    </citation>
    <scope>NUCLEOTIDE SEQUENCE [LARGE SCALE GENOMIC DNA]</scope>
    <source>
        <strain evidence="2 3">DSM 27040</strain>
    </source>
</reference>